<dbReference type="Proteomes" id="UP000053201">
    <property type="component" value="Unassembled WGS sequence"/>
</dbReference>
<dbReference type="AlphaFoldDB" id="A0A0L0H844"/>
<dbReference type="STRING" id="645134.A0A0L0H844"/>
<dbReference type="RefSeq" id="XP_016605136.1">
    <property type="nucleotide sequence ID" value="XM_016755654.1"/>
</dbReference>
<dbReference type="InParanoid" id="A0A0L0H844"/>
<keyword evidence="3" id="KW-1185">Reference proteome</keyword>
<proteinExistence type="inferred from homology"/>
<gene>
    <name evidence="2" type="ORF">SPPG_07490</name>
</gene>
<sequence>MRHAAIRIASTFMKRRRRDIVIVILLLQLVAFHSLVTKWRISEVLSRTKRAASAEQPSEATSTLAPYSTLVSEPADSSPILAPSSTGSWDKVLPEKVIPKDIKVAMMPDGCWDPLAFEKVLYVDRIKDMTVNVAWFSANYRQRVAQEPNTPAHWDAFSGTAVWLQDVRHYVYFTRMQYKDPSCRPPCAGGKRSFLFAQSYDSDLRPVPLKRRVGDDLVKFPDVMEIYTPDQAFYTGQEDPRAIADPHGNIILLFHMGDMDGKRKQWTFNTTSRHQSALRPDFAPQNWEKNWTPFFHKNEFRVVYSVQPLHIMACDIAHDGHCSTIGGQKDTTFGKLGGGTPWLQWRDSEYFVGFARTHQGVKCCGTVYRPHVAIMRSFKDQANTDQYEIVYTTGPLDFDYVHTEPPFREKADHHPCGWNRIMTTLGMLRWDYDDDSVLMTASINDEKNFLMRVRGLDRLVSTVVKTIETASSETLVYVKAKSQANCGVEVSERVICAGIETPSQ</sequence>
<dbReference type="InterPro" id="IPR021988">
    <property type="entry name" value="BMT1"/>
</dbReference>
<protein>
    <submittedName>
        <fullName evidence="2">Uncharacterized protein</fullName>
    </submittedName>
</protein>
<evidence type="ECO:0000256" key="1">
    <source>
        <dbReference type="ARBA" id="ARBA00009486"/>
    </source>
</evidence>
<dbReference type="OrthoDB" id="529273at2759"/>
<accession>A0A0L0H844</accession>
<organism evidence="2 3">
    <name type="scientific">Spizellomyces punctatus (strain DAOM BR117)</name>
    <dbReference type="NCBI Taxonomy" id="645134"/>
    <lineage>
        <taxon>Eukaryota</taxon>
        <taxon>Fungi</taxon>
        <taxon>Fungi incertae sedis</taxon>
        <taxon>Chytridiomycota</taxon>
        <taxon>Chytridiomycota incertae sedis</taxon>
        <taxon>Chytridiomycetes</taxon>
        <taxon>Spizellomycetales</taxon>
        <taxon>Spizellomycetaceae</taxon>
        <taxon>Spizellomyces</taxon>
    </lineage>
</organism>
<dbReference type="GO" id="GO:0000030">
    <property type="term" value="F:mannosyltransferase activity"/>
    <property type="evidence" value="ECO:0007669"/>
    <property type="project" value="InterPro"/>
</dbReference>
<dbReference type="OMA" id="RAMHIYR"/>
<evidence type="ECO:0000313" key="2">
    <source>
        <dbReference type="EMBL" id="KNC97096.1"/>
    </source>
</evidence>
<evidence type="ECO:0000313" key="3">
    <source>
        <dbReference type="Proteomes" id="UP000053201"/>
    </source>
</evidence>
<comment type="similarity">
    <text evidence="1">Belongs to the BMT family.</text>
</comment>
<dbReference type="VEuPathDB" id="FungiDB:SPPG_07490"/>
<reference evidence="2 3" key="1">
    <citation type="submission" date="2009-08" db="EMBL/GenBank/DDBJ databases">
        <title>The Genome Sequence of Spizellomyces punctatus strain DAOM BR117.</title>
        <authorList>
            <consortium name="The Broad Institute Genome Sequencing Platform"/>
            <person name="Russ C."/>
            <person name="Cuomo C."/>
            <person name="Shea T."/>
            <person name="Young S.K."/>
            <person name="Zeng Q."/>
            <person name="Koehrsen M."/>
            <person name="Haas B."/>
            <person name="Borodovsky M."/>
            <person name="Guigo R."/>
            <person name="Alvarado L."/>
            <person name="Berlin A."/>
            <person name="Bochicchio J."/>
            <person name="Borenstein D."/>
            <person name="Chapman S."/>
            <person name="Chen Z."/>
            <person name="Engels R."/>
            <person name="Freedman E."/>
            <person name="Gellesch M."/>
            <person name="Goldberg J."/>
            <person name="Griggs A."/>
            <person name="Gujja S."/>
            <person name="Heiman D."/>
            <person name="Hepburn T."/>
            <person name="Howarth C."/>
            <person name="Jen D."/>
            <person name="Larson L."/>
            <person name="Lewis B."/>
            <person name="Mehta T."/>
            <person name="Park D."/>
            <person name="Pearson M."/>
            <person name="Roberts A."/>
            <person name="Saif S."/>
            <person name="Shenoy N."/>
            <person name="Sisk P."/>
            <person name="Stolte C."/>
            <person name="Sykes S."/>
            <person name="Thomson T."/>
            <person name="Walk T."/>
            <person name="White J."/>
            <person name="Yandava C."/>
            <person name="Burger G."/>
            <person name="Gray M.W."/>
            <person name="Holland P.W.H."/>
            <person name="King N."/>
            <person name="Lang F.B.F."/>
            <person name="Roger A.J."/>
            <person name="Ruiz-Trillo I."/>
            <person name="Lander E."/>
            <person name="Nusbaum C."/>
        </authorList>
    </citation>
    <scope>NUCLEOTIDE SEQUENCE [LARGE SCALE GENOMIC DNA]</scope>
    <source>
        <strain evidence="2 3">DAOM BR117</strain>
    </source>
</reference>
<dbReference type="GeneID" id="27690701"/>
<dbReference type="Pfam" id="PF12141">
    <property type="entry name" value="BMT"/>
    <property type="match status" value="1"/>
</dbReference>
<dbReference type="EMBL" id="KQ257465">
    <property type="protein sequence ID" value="KNC97096.1"/>
    <property type="molecule type" value="Genomic_DNA"/>
</dbReference>
<name>A0A0L0H844_SPIPD</name>